<keyword evidence="1" id="KW-0732">Signal</keyword>
<dbReference type="PANTHER" id="PTHR33619:SF3">
    <property type="entry name" value="POLYSACCHARIDE EXPORT PROTEIN GFCE-RELATED"/>
    <property type="match status" value="1"/>
</dbReference>
<evidence type="ECO:0000256" key="1">
    <source>
        <dbReference type="SAM" id="SignalP"/>
    </source>
</evidence>
<dbReference type="GO" id="GO:0015159">
    <property type="term" value="F:polysaccharide transmembrane transporter activity"/>
    <property type="evidence" value="ECO:0007669"/>
    <property type="project" value="InterPro"/>
</dbReference>
<dbReference type="EMBL" id="CP000607">
    <property type="protein sequence ID" value="ABP37090.1"/>
    <property type="molecule type" value="Genomic_DNA"/>
</dbReference>
<dbReference type="InterPro" id="IPR049712">
    <property type="entry name" value="Poly_export"/>
</dbReference>
<dbReference type="Gene3D" id="3.10.560.10">
    <property type="entry name" value="Outer membrane lipoprotein wza domain like"/>
    <property type="match status" value="1"/>
</dbReference>
<sequence>MSVFKRVSGILVLHGLLLAGLATNGLAETYESQSSLSPWALERQESVARPDYNPLAGPNYPIQPNSYFTDDNGNILMMVNVLGAVHNPGQVVVRENADFATVMALAGGQTEKANLKKVVVARKEPDAKGQQSFKINLKEYLKTGNRSDFIALRPNDTIFIPDRKAVSFDKLATFIGAAAGGFSIYSIIQD</sequence>
<proteinExistence type="predicted"/>
<dbReference type="eggNOG" id="COG1596">
    <property type="taxonomic scope" value="Bacteria"/>
</dbReference>
<dbReference type="KEGG" id="pvi:Cvib_1076"/>
<dbReference type="InterPro" id="IPR019554">
    <property type="entry name" value="Soluble_ligand-bd"/>
</dbReference>
<dbReference type="STRING" id="290318.Cvib_1076"/>
<gene>
    <name evidence="3" type="ordered locus">Cvib_1076</name>
</gene>
<feature type="signal peptide" evidence="1">
    <location>
        <begin position="1"/>
        <end position="27"/>
    </location>
</feature>
<evidence type="ECO:0000313" key="3">
    <source>
        <dbReference type="EMBL" id="ABP37090.1"/>
    </source>
</evidence>
<dbReference type="PANTHER" id="PTHR33619">
    <property type="entry name" value="POLYSACCHARIDE EXPORT PROTEIN GFCE-RELATED"/>
    <property type="match status" value="1"/>
</dbReference>
<protein>
    <recommendedName>
        <fullName evidence="2">Soluble ligand binding domain-containing protein</fullName>
    </recommendedName>
</protein>
<evidence type="ECO:0000259" key="2">
    <source>
        <dbReference type="Pfam" id="PF10531"/>
    </source>
</evidence>
<dbReference type="HOGENOM" id="CLU_093406_0_0_10"/>
<reference evidence="3" key="1">
    <citation type="submission" date="2007-03" db="EMBL/GenBank/DDBJ databases">
        <title>Complete sequence of Prosthecochloris vibrioformis DSM 265.</title>
        <authorList>
            <consortium name="US DOE Joint Genome Institute"/>
            <person name="Copeland A."/>
            <person name="Lucas S."/>
            <person name="Lapidus A."/>
            <person name="Barry K."/>
            <person name="Detter J.C."/>
            <person name="Glavina del Rio T."/>
            <person name="Hammon N."/>
            <person name="Israni S."/>
            <person name="Pitluck S."/>
            <person name="Schmutz J."/>
            <person name="Larimer F."/>
            <person name="Land M."/>
            <person name="Hauser L."/>
            <person name="Mikhailova N."/>
            <person name="Li T."/>
            <person name="Overmann J."/>
            <person name="Schuster S.C."/>
            <person name="Bryant D.A."/>
            <person name="Richardson P."/>
        </authorList>
    </citation>
    <scope>NUCLEOTIDE SEQUENCE [LARGE SCALE GENOMIC DNA]</scope>
    <source>
        <strain evidence="3">DSM 265</strain>
    </source>
</reference>
<accession>A4SF31</accession>
<dbReference type="OrthoDB" id="662756at2"/>
<name>A4SF31_CHLPM</name>
<dbReference type="Pfam" id="PF10531">
    <property type="entry name" value="SLBB"/>
    <property type="match status" value="1"/>
</dbReference>
<feature type="domain" description="Soluble ligand binding" evidence="2">
    <location>
        <begin position="78"/>
        <end position="129"/>
    </location>
</feature>
<feature type="chain" id="PRO_5002672341" description="Soluble ligand binding domain-containing protein" evidence="1">
    <location>
        <begin position="28"/>
        <end position="190"/>
    </location>
</feature>
<organism evidence="3">
    <name type="scientific">Chlorobium phaeovibrioides (strain DSM 265 / 1930)</name>
    <name type="common">Prosthecochloris vibrioformis (strain DSM 265)</name>
    <dbReference type="NCBI Taxonomy" id="290318"/>
    <lineage>
        <taxon>Bacteria</taxon>
        <taxon>Pseudomonadati</taxon>
        <taxon>Chlorobiota</taxon>
        <taxon>Chlorobiia</taxon>
        <taxon>Chlorobiales</taxon>
        <taxon>Chlorobiaceae</taxon>
        <taxon>Chlorobium/Pelodictyon group</taxon>
        <taxon>Chlorobium</taxon>
    </lineage>
</organism>
<dbReference type="AlphaFoldDB" id="A4SF31"/>